<dbReference type="GeneID" id="32805585"/>
<name>A0ABY9QKV6_9PSED</name>
<evidence type="ECO:0000313" key="2">
    <source>
        <dbReference type="EMBL" id="WMW04014.1"/>
    </source>
</evidence>
<dbReference type="RefSeq" id="WP_011533612.1">
    <property type="nucleotide sequence ID" value="NZ_CP132921.1"/>
</dbReference>
<protein>
    <submittedName>
        <fullName evidence="2">DUF2790 domain-containing protein</fullName>
    </submittedName>
</protein>
<evidence type="ECO:0000256" key="1">
    <source>
        <dbReference type="SAM" id="SignalP"/>
    </source>
</evidence>
<evidence type="ECO:0000313" key="3">
    <source>
        <dbReference type="Proteomes" id="UP001183127"/>
    </source>
</evidence>
<organism evidence="2 3">
    <name type="scientific">Pseudomonas entomophila</name>
    <dbReference type="NCBI Taxonomy" id="312306"/>
    <lineage>
        <taxon>Bacteria</taxon>
        <taxon>Pseudomonadati</taxon>
        <taxon>Pseudomonadota</taxon>
        <taxon>Gammaproteobacteria</taxon>
        <taxon>Pseudomonadales</taxon>
        <taxon>Pseudomonadaceae</taxon>
        <taxon>Pseudomonas</taxon>
    </lineage>
</organism>
<feature type="chain" id="PRO_5045427085" evidence="1">
    <location>
        <begin position="25"/>
        <end position="89"/>
    </location>
</feature>
<gene>
    <name evidence="2" type="ORF">RAH46_16935</name>
</gene>
<accession>A0ABY9QKV6</accession>
<dbReference type="InterPro" id="IPR021245">
    <property type="entry name" value="DUF2790"/>
</dbReference>
<keyword evidence="1" id="KW-0732">Signal</keyword>
<feature type="signal peptide" evidence="1">
    <location>
        <begin position="1"/>
        <end position="24"/>
    </location>
</feature>
<dbReference type="EMBL" id="CP132921">
    <property type="protein sequence ID" value="WMW04014.1"/>
    <property type="molecule type" value="Genomic_DNA"/>
</dbReference>
<proteinExistence type="predicted"/>
<dbReference type="Proteomes" id="UP001183127">
    <property type="component" value="Chromosome"/>
</dbReference>
<dbReference type="Pfam" id="PF10976">
    <property type="entry name" value="DUF2790"/>
    <property type="match status" value="1"/>
</dbReference>
<keyword evidence="3" id="KW-1185">Reference proteome</keyword>
<reference evidence="2 3" key="1">
    <citation type="submission" date="2023-08" db="EMBL/GenBank/DDBJ databases">
        <title>Complete Genome Sequence of Pseudomonas entomophila TVIN A01.</title>
        <authorList>
            <person name="Shelke T."/>
            <person name="Mahar N.S."/>
            <person name="Gupta I."/>
            <person name="Gupta V."/>
        </authorList>
    </citation>
    <scope>NUCLEOTIDE SEQUENCE [LARGE SCALE GENOMIC DNA]</scope>
    <source>
        <strain evidence="2 3">TVIN-A01</strain>
    </source>
</reference>
<sequence>MNAKTFASASLFALLSLGAFAAQAATQPAPEAMPYHYGEHLDVKKVLSVQTDPSVSCGVANSRMNYLDSQGRQHDLQYLTYATDGCHEH</sequence>
<dbReference type="Gene3D" id="2.30.140.50">
    <property type="entry name" value="Protein of unknown function DUF2790"/>
    <property type="match status" value="1"/>
</dbReference>